<gene>
    <name evidence="1" type="ORF">C7K08_14315</name>
</gene>
<proteinExistence type="predicted"/>
<keyword evidence="2" id="KW-1185">Reference proteome</keyword>
<reference evidence="2" key="1">
    <citation type="submission" date="2018-03" db="EMBL/GenBank/DDBJ databases">
        <title>Ecological and genomic features of two cosmopolitan and abundant freshwater picocyanobacteria.</title>
        <authorList>
            <person name="Cabello-Yeves P.J."/>
            <person name="Picazo A."/>
            <person name="Camacho A."/>
            <person name="Callieri C."/>
            <person name="Rosselli R."/>
            <person name="Roda-Garcia J."/>
            <person name="Coutinho F.H."/>
            <person name="Rodriguez-Valera F."/>
        </authorList>
    </citation>
    <scope>NUCLEOTIDE SEQUENCE [LARGE SCALE GENOMIC DNA]</scope>
    <source>
        <strain evidence="2">Tous</strain>
    </source>
</reference>
<accession>A0A2P7EAJ7</accession>
<dbReference type="RefSeq" id="WP_161955950.1">
    <property type="nucleotide sequence ID" value="NZ_PXVC01000205.1"/>
</dbReference>
<evidence type="ECO:0000313" key="2">
    <source>
        <dbReference type="Proteomes" id="UP000240206"/>
    </source>
</evidence>
<dbReference type="EMBL" id="PXVC01000205">
    <property type="protein sequence ID" value="PSI00224.1"/>
    <property type="molecule type" value="Genomic_DNA"/>
</dbReference>
<sequence length="67" mass="7806">IELEDVDKLSSAADCHLFDCKEERDKYFNALTTPEVYNFAMNLSHYQPINVETRSYLFNPNIFSLIA</sequence>
<feature type="non-terminal residue" evidence="1">
    <location>
        <position position="1"/>
    </location>
</feature>
<dbReference type="AlphaFoldDB" id="A0A2P7EAJ7"/>
<protein>
    <submittedName>
        <fullName evidence="1">Uncharacterized protein</fullName>
    </submittedName>
</protein>
<dbReference type="Proteomes" id="UP000240206">
    <property type="component" value="Unassembled WGS sequence"/>
</dbReference>
<name>A0A2P7EAJ7_9SYNE</name>
<organism evidence="1 2">
    <name type="scientific">Synechococcus lacustris str. Tous</name>
    <dbReference type="NCBI Taxonomy" id="1910958"/>
    <lineage>
        <taxon>Bacteria</taxon>
        <taxon>Bacillati</taxon>
        <taxon>Cyanobacteriota</taxon>
        <taxon>Cyanophyceae</taxon>
        <taxon>Synechococcales</taxon>
        <taxon>Synechococcaceae</taxon>
        <taxon>Synechococcus</taxon>
    </lineage>
</organism>
<evidence type="ECO:0000313" key="1">
    <source>
        <dbReference type="EMBL" id="PSI00224.1"/>
    </source>
</evidence>
<comment type="caution">
    <text evidence="1">The sequence shown here is derived from an EMBL/GenBank/DDBJ whole genome shotgun (WGS) entry which is preliminary data.</text>
</comment>